<dbReference type="PANTHER" id="PTHR31343">
    <property type="entry name" value="T15D22.8"/>
    <property type="match status" value="1"/>
</dbReference>
<dbReference type="InterPro" id="IPR008507">
    <property type="entry name" value="DUF789"/>
</dbReference>
<organism evidence="2 3">
    <name type="scientific">Forsythia ovata</name>
    <dbReference type="NCBI Taxonomy" id="205694"/>
    <lineage>
        <taxon>Eukaryota</taxon>
        <taxon>Viridiplantae</taxon>
        <taxon>Streptophyta</taxon>
        <taxon>Embryophyta</taxon>
        <taxon>Tracheophyta</taxon>
        <taxon>Spermatophyta</taxon>
        <taxon>Magnoliopsida</taxon>
        <taxon>eudicotyledons</taxon>
        <taxon>Gunneridae</taxon>
        <taxon>Pentapetalae</taxon>
        <taxon>asterids</taxon>
        <taxon>lamiids</taxon>
        <taxon>Lamiales</taxon>
        <taxon>Oleaceae</taxon>
        <taxon>Forsythieae</taxon>
        <taxon>Forsythia</taxon>
    </lineage>
</organism>
<dbReference type="Pfam" id="PF05623">
    <property type="entry name" value="DUF789"/>
    <property type="match status" value="1"/>
</dbReference>
<dbReference type="PANTHER" id="PTHR31343:SF4">
    <property type="entry name" value="DUF789 DOMAIN-CONTAINING PROTEIN"/>
    <property type="match status" value="1"/>
</dbReference>
<name>A0ABD1VFN0_9LAMI</name>
<feature type="compositionally biased region" description="Polar residues" evidence="1">
    <location>
        <begin position="97"/>
        <end position="115"/>
    </location>
</feature>
<gene>
    <name evidence="2" type="ORF">Fot_16656</name>
</gene>
<evidence type="ECO:0000256" key="1">
    <source>
        <dbReference type="SAM" id="MobiDB-lite"/>
    </source>
</evidence>
<dbReference type="AlphaFoldDB" id="A0ABD1VFN0"/>
<evidence type="ECO:0000313" key="2">
    <source>
        <dbReference type="EMBL" id="KAL2535265.1"/>
    </source>
</evidence>
<dbReference type="Proteomes" id="UP001604277">
    <property type="component" value="Unassembled WGS sequence"/>
</dbReference>
<comment type="caution">
    <text evidence="2">The sequence shown here is derived from an EMBL/GenBank/DDBJ whole genome shotgun (WGS) entry which is preliminary data.</text>
</comment>
<protein>
    <submittedName>
        <fullName evidence="2">Uncharacterized protein</fullName>
    </submittedName>
</protein>
<feature type="region of interest" description="Disordered" evidence="1">
    <location>
        <begin position="89"/>
        <end position="115"/>
    </location>
</feature>
<sequence>MQNLALENSPLFCFPFSIFPSVALAGTGGFAVSRRNGGDRFYNPPVVRRYQQMVLQQQKFMQRKQEVLQEQQQQPQLQMTAVKPEPAVAGVAEGGNPSENDNSSTALSGKTPPVNVTNLDRLMETVTPFIPSRNSSEINASGQGTQEANSIPFYYFEDMCESLTEWSLYGAGVPYLLNGQDLITQYYVPYLSGIQLYVDPSKPLSHLRKPGEENSLLNMCSSSDKAEISSSPGLLFFEYLEREKPWVRKPLSEKLEALASQIPDLRQCRSYDLLPASWISVSWYPIYRIPVGPILGDLDACFLTFHSLSTQSTNKFPPLFQAANASKDRGIVDSSSKIPLPIFGLASYKLKGSILSPCEPHECEQERSLLQAAESWLQHLHVIHPDFQFFQSRYPRLR</sequence>
<dbReference type="EMBL" id="JBFOLJ010000005">
    <property type="protein sequence ID" value="KAL2535265.1"/>
    <property type="molecule type" value="Genomic_DNA"/>
</dbReference>
<reference evidence="3" key="1">
    <citation type="submission" date="2024-07" db="EMBL/GenBank/DDBJ databases">
        <title>Two chromosome-level genome assemblies of Korean endemic species Abeliophyllum distichum and Forsythia ovata (Oleaceae).</title>
        <authorList>
            <person name="Jang H."/>
        </authorList>
    </citation>
    <scope>NUCLEOTIDE SEQUENCE [LARGE SCALE GENOMIC DNA]</scope>
</reference>
<keyword evidence="3" id="KW-1185">Reference proteome</keyword>
<accession>A0ABD1VFN0</accession>
<evidence type="ECO:0000313" key="3">
    <source>
        <dbReference type="Proteomes" id="UP001604277"/>
    </source>
</evidence>
<proteinExistence type="predicted"/>